<organism evidence="5 6">
    <name type="scientific">Saponaria officinalis</name>
    <name type="common">Common soapwort</name>
    <name type="synonym">Lychnis saponaria</name>
    <dbReference type="NCBI Taxonomy" id="3572"/>
    <lineage>
        <taxon>Eukaryota</taxon>
        <taxon>Viridiplantae</taxon>
        <taxon>Streptophyta</taxon>
        <taxon>Embryophyta</taxon>
        <taxon>Tracheophyta</taxon>
        <taxon>Spermatophyta</taxon>
        <taxon>Magnoliopsida</taxon>
        <taxon>eudicotyledons</taxon>
        <taxon>Gunneridae</taxon>
        <taxon>Pentapetalae</taxon>
        <taxon>Caryophyllales</taxon>
        <taxon>Caryophyllaceae</taxon>
        <taxon>Caryophylleae</taxon>
        <taxon>Saponaria</taxon>
    </lineage>
</organism>
<gene>
    <name evidence="5" type="ORF">RND81_10G230200</name>
</gene>
<accession>A0AAW1I6X6</accession>
<dbReference type="SUPFAM" id="SSF90123">
    <property type="entry name" value="ABC transporter transmembrane region"/>
    <property type="match status" value="1"/>
</dbReference>
<dbReference type="InterPro" id="IPR036640">
    <property type="entry name" value="ABC1_TM_sf"/>
</dbReference>
<feature type="transmembrane region" description="Helical" evidence="4">
    <location>
        <begin position="185"/>
        <end position="210"/>
    </location>
</feature>
<dbReference type="EMBL" id="JBDFQZ010000010">
    <property type="protein sequence ID" value="KAK9684761.1"/>
    <property type="molecule type" value="Genomic_DNA"/>
</dbReference>
<feature type="transmembrane region" description="Helical" evidence="4">
    <location>
        <begin position="342"/>
        <end position="365"/>
    </location>
</feature>
<comment type="caution">
    <text evidence="5">The sequence shown here is derived from an EMBL/GenBank/DDBJ whole genome shotgun (WGS) entry which is preliminary data.</text>
</comment>
<evidence type="ECO:0000256" key="2">
    <source>
        <dbReference type="ARBA" id="ARBA00022989"/>
    </source>
</evidence>
<dbReference type="PANTHER" id="PTHR33918:SF2">
    <property type="entry name" value="OS01G0704200 PROTEIN"/>
    <property type="match status" value="1"/>
</dbReference>
<evidence type="ECO:0000256" key="4">
    <source>
        <dbReference type="SAM" id="Phobius"/>
    </source>
</evidence>
<keyword evidence="2 4" id="KW-1133">Transmembrane helix</keyword>
<evidence type="ECO:0000256" key="1">
    <source>
        <dbReference type="ARBA" id="ARBA00022692"/>
    </source>
</evidence>
<dbReference type="AlphaFoldDB" id="A0AAW1I6X6"/>
<evidence type="ECO:0000313" key="6">
    <source>
        <dbReference type="Proteomes" id="UP001443914"/>
    </source>
</evidence>
<name>A0AAW1I6X6_SAPOF</name>
<dbReference type="PANTHER" id="PTHR33918">
    <property type="entry name" value="OS01G0704200 PROTEIN"/>
    <property type="match status" value="1"/>
</dbReference>
<sequence length="372" mass="42069">MNMAVKASCSLCCFPSSLYNTTLKCRRIHQTSLSRHVFREKYSVQHITSMKAVQQRRFGHEIVISKTDLQKRNCFPVVSDDFFPENVIEVTSDVDELPLDFVQQVDEEDIFSRNSHEHPEESGGKPGFVSFYNRQRRLDSVVDSSSVRKYNNLLWFAGPAILVASFILPSLYLRKIISAIFEDSLLTDFLILFFTEALFYCGVGVFLLLIHRLWSPAKKTAATNDLVKVRNQIGHRISSVAILMLSLIIPMVTMGFVWPWTGPAASAALAPYLVGIVVQFAFEQYARYTKSPSWPVIPVVFQVYRLHQLNRAAQLVTALSFTVRGAEMTAHNLAINKSLGTLLNVLQILGLICIWSLSSFLMRFFPSPAFAE</sequence>
<dbReference type="GO" id="GO:0009507">
    <property type="term" value="C:chloroplast"/>
    <property type="evidence" value="ECO:0007669"/>
    <property type="project" value="TreeGrafter"/>
</dbReference>
<dbReference type="Proteomes" id="UP001443914">
    <property type="component" value="Unassembled WGS sequence"/>
</dbReference>
<feature type="transmembrane region" description="Helical" evidence="4">
    <location>
        <begin position="153"/>
        <end position="173"/>
    </location>
</feature>
<feature type="transmembrane region" description="Helical" evidence="4">
    <location>
        <begin position="237"/>
        <end position="258"/>
    </location>
</feature>
<evidence type="ECO:0000313" key="5">
    <source>
        <dbReference type="EMBL" id="KAK9684761.1"/>
    </source>
</evidence>
<feature type="transmembrane region" description="Helical" evidence="4">
    <location>
        <begin position="264"/>
        <end position="282"/>
    </location>
</feature>
<keyword evidence="6" id="KW-1185">Reference proteome</keyword>
<keyword evidence="1 4" id="KW-0812">Transmembrane</keyword>
<protein>
    <submittedName>
        <fullName evidence="5">Uncharacterized protein</fullName>
    </submittedName>
</protein>
<reference evidence="5" key="1">
    <citation type="submission" date="2024-03" db="EMBL/GenBank/DDBJ databases">
        <title>WGS assembly of Saponaria officinalis var. Norfolk2.</title>
        <authorList>
            <person name="Jenkins J."/>
            <person name="Shu S."/>
            <person name="Grimwood J."/>
            <person name="Barry K."/>
            <person name="Goodstein D."/>
            <person name="Schmutz J."/>
            <person name="Leebens-Mack J."/>
            <person name="Osbourn A."/>
        </authorList>
    </citation>
    <scope>NUCLEOTIDE SEQUENCE [LARGE SCALE GENOMIC DNA]</scope>
    <source>
        <strain evidence="5">JIC</strain>
    </source>
</reference>
<keyword evidence="3 4" id="KW-0472">Membrane</keyword>
<evidence type="ECO:0000256" key="3">
    <source>
        <dbReference type="ARBA" id="ARBA00023136"/>
    </source>
</evidence>
<dbReference type="GO" id="GO:0016020">
    <property type="term" value="C:membrane"/>
    <property type="evidence" value="ECO:0007669"/>
    <property type="project" value="InterPro"/>
</dbReference>
<dbReference type="GO" id="GO:0005524">
    <property type="term" value="F:ATP binding"/>
    <property type="evidence" value="ECO:0007669"/>
    <property type="project" value="InterPro"/>
</dbReference>
<proteinExistence type="predicted"/>